<evidence type="ECO:0000313" key="3">
    <source>
        <dbReference type="Proteomes" id="UP000799291"/>
    </source>
</evidence>
<protein>
    <submittedName>
        <fullName evidence="2">Uncharacterized protein</fullName>
    </submittedName>
</protein>
<gene>
    <name evidence="2" type="ORF">K458DRAFT_419744</name>
</gene>
<feature type="region of interest" description="Disordered" evidence="1">
    <location>
        <begin position="161"/>
        <end position="206"/>
    </location>
</feature>
<feature type="region of interest" description="Disordered" evidence="1">
    <location>
        <begin position="21"/>
        <end position="47"/>
    </location>
</feature>
<feature type="compositionally biased region" description="Basic and acidic residues" evidence="1">
    <location>
        <begin position="178"/>
        <end position="204"/>
    </location>
</feature>
<dbReference type="AlphaFoldDB" id="A0A6G1IVQ9"/>
<proteinExistence type="predicted"/>
<accession>A0A6G1IVQ9</accession>
<sequence length="282" mass="30840">MNFANFEFNFRHDNASLLRRASSPTGNRMPTSVGSPSHIAATPDSNGTKHVVFAPNPSVPDTPFANTLKYFKQLKGKENSPSKARRNASLPEEIAELAKEAQQEDALEGMGATEGNEDLEQYREMDLGPLDPVMEDGIAGDLIMLGTPTKPRVDAWMERNKKGSSSNFVQDDEASECIEDRATESAADKASGRVEDEVDERVADEGSEEWEGVCCKGVTYNDLIDEGGFQYELEIPGHYGDLSRTTIKTRAALCCIAMFIRQRGRMLEAAPEDIEAAVQVGG</sequence>
<reference evidence="2" key="1">
    <citation type="journal article" date="2020" name="Stud. Mycol.">
        <title>101 Dothideomycetes genomes: a test case for predicting lifestyles and emergence of pathogens.</title>
        <authorList>
            <person name="Haridas S."/>
            <person name="Albert R."/>
            <person name="Binder M."/>
            <person name="Bloem J."/>
            <person name="Labutti K."/>
            <person name="Salamov A."/>
            <person name="Andreopoulos B."/>
            <person name="Baker S."/>
            <person name="Barry K."/>
            <person name="Bills G."/>
            <person name="Bluhm B."/>
            <person name="Cannon C."/>
            <person name="Castanera R."/>
            <person name="Culley D."/>
            <person name="Daum C."/>
            <person name="Ezra D."/>
            <person name="Gonzalez J."/>
            <person name="Henrissat B."/>
            <person name="Kuo A."/>
            <person name="Liang C."/>
            <person name="Lipzen A."/>
            <person name="Lutzoni F."/>
            <person name="Magnuson J."/>
            <person name="Mondo S."/>
            <person name="Nolan M."/>
            <person name="Ohm R."/>
            <person name="Pangilinan J."/>
            <person name="Park H.-J."/>
            <person name="Ramirez L."/>
            <person name="Alfaro M."/>
            <person name="Sun H."/>
            <person name="Tritt A."/>
            <person name="Yoshinaga Y."/>
            <person name="Zwiers L.-H."/>
            <person name="Turgeon B."/>
            <person name="Goodwin S."/>
            <person name="Spatafora J."/>
            <person name="Crous P."/>
            <person name="Grigoriev I."/>
        </authorList>
    </citation>
    <scope>NUCLEOTIDE SEQUENCE</scope>
    <source>
        <strain evidence="2">CBS 122367</strain>
    </source>
</reference>
<evidence type="ECO:0000313" key="2">
    <source>
        <dbReference type="EMBL" id="KAF2682334.1"/>
    </source>
</evidence>
<feature type="compositionally biased region" description="Polar residues" evidence="1">
    <location>
        <begin position="22"/>
        <end position="35"/>
    </location>
</feature>
<organism evidence="2 3">
    <name type="scientific">Lentithecium fluviatile CBS 122367</name>
    <dbReference type="NCBI Taxonomy" id="1168545"/>
    <lineage>
        <taxon>Eukaryota</taxon>
        <taxon>Fungi</taxon>
        <taxon>Dikarya</taxon>
        <taxon>Ascomycota</taxon>
        <taxon>Pezizomycotina</taxon>
        <taxon>Dothideomycetes</taxon>
        <taxon>Pleosporomycetidae</taxon>
        <taxon>Pleosporales</taxon>
        <taxon>Massarineae</taxon>
        <taxon>Lentitheciaceae</taxon>
        <taxon>Lentithecium</taxon>
    </lineage>
</organism>
<dbReference type="OrthoDB" id="3796057at2759"/>
<dbReference type="Proteomes" id="UP000799291">
    <property type="component" value="Unassembled WGS sequence"/>
</dbReference>
<dbReference type="EMBL" id="MU005587">
    <property type="protein sequence ID" value="KAF2682334.1"/>
    <property type="molecule type" value="Genomic_DNA"/>
</dbReference>
<evidence type="ECO:0000256" key="1">
    <source>
        <dbReference type="SAM" id="MobiDB-lite"/>
    </source>
</evidence>
<name>A0A6G1IVQ9_9PLEO</name>
<keyword evidence="3" id="KW-1185">Reference proteome</keyword>